<protein>
    <recommendedName>
        <fullName evidence="5">DNA-3-methyladenine glycosylase I</fullName>
    </recommendedName>
</protein>
<dbReference type="eggNOG" id="ENOG502QPY5">
    <property type="taxonomic scope" value="Eukaryota"/>
</dbReference>
<feature type="binding site" evidence="1">
    <location>
        <position position="458"/>
    </location>
    <ligand>
        <name>Zn(2+)</name>
        <dbReference type="ChEBI" id="CHEBI:29105"/>
    </ligand>
</feature>
<dbReference type="GO" id="GO:0046872">
    <property type="term" value="F:metal ion binding"/>
    <property type="evidence" value="ECO:0007669"/>
    <property type="project" value="UniProtKB-KW"/>
</dbReference>
<accession>A0A0D9V6S2</accession>
<keyword evidence="1" id="KW-0862">Zinc</keyword>
<evidence type="ECO:0000313" key="4">
    <source>
        <dbReference type="Proteomes" id="UP000032180"/>
    </source>
</evidence>
<organism evidence="3 4">
    <name type="scientific">Leersia perrieri</name>
    <dbReference type="NCBI Taxonomy" id="77586"/>
    <lineage>
        <taxon>Eukaryota</taxon>
        <taxon>Viridiplantae</taxon>
        <taxon>Streptophyta</taxon>
        <taxon>Embryophyta</taxon>
        <taxon>Tracheophyta</taxon>
        <taxon>Spermatophyta</taxon>
        <taxon>Magnoliopsida</taxon>
        <taxon>Liliopsida</taxon>
        <taxon>Poales</taxon>
        <taxon>Poaceae</taxon>
        <taxon>BOP clade</taxon>
        <taxon>Oryzoideae</taxon>
        <taxon>Oryzeae</taxon>
        <taxon>Oryzinae</taxon>
        <taxon>Leersia</taxon>
    </lineage>
</organism>
<dbReference type="STRING" id="77586.A0A0D9V6S2"/>
<dbReference type="InterPro" id="IPR011257">
    <property type="entry name" value="DNA_glycosylase"/>
</dbReference>
<reference evidence="3 4" key="1">
    <citation type="submission" date="2012-08" db="EMBL/GenBank/DDBJ databases">
        <title>Oryza genome evolution.</title>
        <authorList>
            <person name="Wing R.A."/>
        </authorList>
    </citation>
    <scope>NUCLEOTIDE SEQUENCE</scope>
</reference>
<name>A0A0D9V6S2_9ORYZ</name>
<evidence type="ECO:0000313" key="3">
    <source>
        <dbReference type="EnsemblPlants" id="LPERR01G29340.1"/>
    </source>
</evidence>
<feature type="binding site" evidence="1">
    <location>
        <position position="462"/>
    </location>
    <ligand>
        <name>Zn(2+)</name>
        <dbReference type="ChEBI" id="CHEBI:29105"/>
    </ligand>
</feature>
<evidence type="ECO:0008006" key="5">
    <source>
        <dbReference type="Google" id="ProtNLM"/>
    </source>
</evidence>
<dbReference type="GO" id="GO:0006284">
    <property type="term" value="P:base-excision repair"/>
    <property type="evidence" value="ECO:0007669"/>
    <property type="project" value="InterPro"/>
</dbReference>
<keyword evidence="1" id="KW-0479">Metal-binding</keyword>
<feature type="binding site" evidence="1">
    <location>
        <position position="302"/>
    </location>
    <ligand>
        <name>Zn(2+)</name>
        <dbReference type="ChEBI" id="CHEBI:29105"/>
    </ligand>
</feature>
<feature type="binding site" evidence="1">
    <location>
        <position position="287"/>
    </location>
    <ligand>
        <name>Zn(2+)</name>
        <dbReference type="ChEBI" id="CHEBI:29105"/>
    </ligand>
</feature>
<dbReference type="InterPro" id="IPR005019">
    <property type="entry name" value="Adenine_glyco"/>
</dbReference>
<dbReference type="SUPFAM" id="SSF48150">
    <property type="entry name" value="DNA-glycosylase"/>
    <property type="match status" value="1"/>
</dbReference>
<dbReference type="HOGENOM" id="CLU_046054_0_0_1"/>
<reference evidence="4" key="2">
    <citation type="submission" date="2013-12" db="EMBL/GenBank/DDBJ databases">
        <authorList>
            <person name="Yu Y."/>
            <person name="Lee S."/>
            <person name="de Baynast K."/>
            <person name="Wissotski M."/>
            <person name="Liu L."/>
            <person name="Talag J."/>
            <person name="Goicoechea J."/>
            <person name="Angelova A."/>
            <person name="Jetty R."/>
            <person name="Kudrna D."/>
            <person name="Golser W."/>
            <person name="Rivera L."/>
            <person name="Zhang J."/>
            <person name="Wing R."/>
        </authorList>
    </citation>
    <scope>NUCLEOTIDE SEQUENCE</scope>
</reference>
<reference evidence="3" key="3">
    <citation type="submission" date="2015-04" db="UniProtKB">
        <authorList>
            <consortium name="EnsemblPlants"/>
        </authorList>
    </citation>
    <scope>IDENTIFICATION</scope>
</reference>
<dbReference type="EnsemblPlants" id="LPERR01G29340.1">
    <property type="protein sequence ID" value="LPERR01G29340.1"/>
    <property type="gene ID" value="LPERR01G29340"/>
</dbReference>
<dbReference type="Gene3D" id="1.10.340.30">
    <property type="entry name" value="Hypothetical protein, domain 2"/>
    <property type="match status" value="1"/>
</dbReference>
<sequence>MHAQTAQPPPPPVTCPYYLPYHLPHHPASVPTTFLSSPPFPRPPNRLSPLIYTASRPAPQPNSSQHLSLQRLRYIHTVSEQFFLPDKMCNSNVKSAGGVAQIDGRPVLQPAGNRVAAPDGARPLKKSLQKSLSMPASLDNPAATTTCTVAPDNTRATDFARALLPPPTPASINAKATRVAGAKMAGAKAAAAAAAAVGSLDRSRKPAKTKAGAAVLPVVAFAGLEAYEPAGSIAAAQREHAAMAQAQRKMRIAHYGRTASFSRVEGKVSATATGAAELVTAQDEKRCSFITPYSDPLYVAYHDEEWGVPVHDDELLFEMLTLSGVQVGADWTSILKRRHIYREAFSGFSVDAVAKYTEKQMASLSAEYGLDLGTIRGAVNNACRITEVRKDFGSFSKYVWAFVNNKPLSPSYKYSRKIPVKTSKSETISKDMVRRGFRFVGPTVIHSFMQAVGLTNDHLVSCPRHRVCSSSA</sequence>
<feature type="region of interest" description="Disordered" evidence="2">
    <location>
        <begin position="111"/>
        <end position="150"/>
    </location>
</feature>
<evidence type="ECO:0000256" key="2">
    <source>
        <dbReference type="SAM" id="MobiDB-lite"/>
    </source>
</evidence>
<evidence type="ECO:0000256" key="1">
    <source>
        <dbReference type="PIRSR" id="PIRSR605019-1"/>
    </source>
</evidence>
<keyword evidence="4" id="KW-1185">Reference proteome</keyword>
<dbReference type="AlphaFoldDB" id="A0A0D9V6S2"/>
<dbReference type="GO" id="GO:0008725">
    <property type="term" value="F:DNA-3-methyladenine glycosylase activity"/>
    <property type="evidence" value="ECO:0007669"/>
    <property type="project" value="InterPro"/>
</dbReference>
<dbReference type="PANTHER" id="PTHR31116:SF4">
    <property type="entry name" value="DNA GLYCOSYLASE SUPERFAMILY PROTEIN"/>
    <property type="match status" value="1"/>
</dbReference>
<proteinExistence type="predicted"/>
<dbReference type="Gramene" id="LPERR01G29340.1">
    <property type="protein sequence ID" value="LPERR01G29340.1"/>
    <property type="gene ID" value="LPERR01G29340"/>
</dbReference>
<dbReference type="Pfam" id="PF03352">
    <property type="entry name" value="Adenine_glyco"/>
    <property type="match status" value="1"/>
</dbReference>
<dbReference type="PANTHER" id="PTHR31116">
    <property type="entry name" value="OS04G0501200 PROTEIN"/>
    <property type="match status" value="1"/>
</dbReference>
<dbReference type="Proteomes" id="UP000032180">
    <property type="component" value="Chromosome 1"/>
</dbReference>